<dbReference type="InterPro" id="IPR052184">
    <property type="entry name" value="SDR_enzymes"/>
</dbReference>
<dbReference type="PANTHER" id="PTHR45458:SF1">
    <property type="entry name" value="SHORT CHAIN DEHYDROGENASE"/>
    <property type="match status" value="1"/>
</dbReference>
<dbReference type="PANTHER" id="PTHR45458">
    <property type="entry name" value="SHORT-CHAIN DEHYDROGENASE/REDUCTASE SDR"/>
    <property type="match status" value="1"/>
</dbReference>
<dbReference type="Pfam" id="PF00106">
    <property type="entry name" value="adh_short"/>
    <property type="match status" value="1"/>
</dbReference>
<reference evidence="1 2" key="1">
    <citation type="submission" date="2024-09" db="EMBL/GenBank/DDBJ databases">
        <authorList>
            <person name="Zhang Z.-H."/>
        </authorList>
    </citation>
    <scope>NUCLEOTIDE SEQUENCE [LARGE SCALE GENOMIC DNA]</scope>
    <source>
        <strain evidence="1 2">HHTR114</strain>
    </source>
</reference>
<protein>
    <submittedName>
        <fullName evidence="1">SDR family oxidoreductase</fullName>
    </submittedName>
</protein>
<keyword evidence="2" id="KW-1185">Reference proteome</keyword>
<dbReference type="PRINTS" id="PR00081">
    <property type="entry name" value="GDHRDH"/>
</dbReference>
<dbReference type="Proteomes" id="UP001596116">
    <property type="component" value="Unassembled WGS sequence"/>
</dbReference>
<dbReference type="SUPFAM" id="SSF51735">
    <property type="entry name" value="NAD(P)-binding Rossmann-fold domains"/>
    <property type="match status" value="1"/>
</dbReference>
<evidence type="ECO:0000313" key="1">
    <source>
        <dbReference type="EMBL" id="MFC6037416.1"/>
    </source>
</evidence>
<name>A0ABW1L2W8_9PROT</name>
<dbReference type="InterPro" id="IPR036291">
    <property type="entry name" value="NAD(P)-bd_dom_sf"/>
</dbReference>
<dbReference type="Gene3D" id="3.40.50.720">
    <property type="entry name" value="NAD(P)-binding Rossmann-like Domain"/>
    <property type="match status" value="1"/>
</dbReference>
<dbReference type="EMBL" id="JBHPON010000003">
    <property type="protein sequence ID" value="MFC6037416.1"/>
    <property type="molecule type" value="Genomic_DNA"/>
</dbReference>
<evidence type="ECO:0000313" key="2">
    <source>
        <dbReference type="Proteomes" id="UP001596116"/>
    </source>
</evidence>
<dbReference type="InterPro" id="IPR002347">
    <property type="entry name" value="SDR_fam"/>
</dbReference>
<dbReference type="RefSeq" id="WP_379881188.1">
    <property type="nucleotide sequence ID" value="NZ_JBHPON010000003.1"/>
</dbReference>
<organism evidence="1 2">
    <name type="scientific">Hyphococcus aureus</name>
    <dbReference type="NCBI Taxonomy" id="2666033"/>
    <lineage>
        <taxon>Bacteria</taxon>
        <taxon>Pseudomonadati</taxon>
        <taxon>Pseudomonadota</taxon>
        <taxon>Alphaproteobacteria</taxon>
        <taxon>Parvularculales</taxon>
        <taxon>Parvularculaceae</taxon>
        <taxon>Hyphococcus</taxon>
    </lineage>
</organism>
<proteinExistence type="predicted"/>
<accession>A0ABW1L2W8</accession>
<sequence>MTTVLITGANRGIGLEFVKQYAGEGARVHACCRNPDKADALKAISGDIVLHKLDVSDFAAVKALGQKIDEPLDIVVANAGAGGKDTGDFGGYDFEAFSNLLKVNTLGPVATLEAFGPQLKKAKGKFAAISSQLGSIENASGFAPAYSTSKAGLDMAIKSLAPLFTQAGVAVGLFHPGWVKTDMGGAEAPVTPEESVAGLRKQIAAMTPGEPRLVAYNGDVLPW</sequence>
<dbReference type="CDD" id="cd05325">
    <property type="entry name" value="carb_red_sniffer_like_SDR_c"/>
    <property type="match status" value="1"/>
</dbReference>
<gene>
    <name evidence="1" type="ORF">ACFMB1_17805</name>
</gene>
<comment type="caution">
    <text evidence="1">The sequence shown here is derived from an EMBL/GenBank/DDBJ whole genome shotgun (WGS) entry which is preliminary data.</text>
</comment>